<proteinExistence type="predicted"/>
<dbReference type="RefSeq" id="WP_380046407.1">
    <property type="nucleotide sequence ID" value="NZ_JBHLTC010000014.1"/>
</dbReference>
<sequence length="61" mass="7107">MISENEEIARLRIEERIQQAEARAALHESSPGPRHQAASLLRRWADRLEPQPRVRRPALSR</sequence>
<reference evidence="2 3" key="1">
    <citation type="submission" date="2024-09" db="EMBL/GenBank/DDBJ databases">
        <authorList>
            <person name="Sun Q."/>
            <person name="Mori K."/>
        </authorList>
    </citation>
    <scope>NUCLEOTIDE SEQUENCE [LARGE SCALE GENOMIC DNA]</scope>
    <source>
        <strain evidence="2 3">CGMCC 1.15906</strain>
    </source>
</reference>
<organism evidence="2 3">
    <name type="scientific">Kribbella deserti</name>
    <dbReference type="NCBI Taxonomy" id="1926257"/>
    <lineage>
        <taxon>Bacteria</taxon>
        <taxon>Bacillati</taxon>
        <taxon>Actinomycetota</taxon>
        <taxon>Actinomycetes</taxon>
        <taxon>Propionibacteriales</taxon>
        <taxon>Kribbellaceae</taxon>
        <taxon>Kribbella</taxon>
    </lineage>
</organism>
<evidence type="ECO:0000256" key="1">
    <source>
        <dbReference type="SAM" id="Coils"/>
    </source>
</evidence>
<keyword evidence="3" id="KW-1185">Reference proteome</keyword>
<dbReference type="Proteomes" id="UP001589890">
    <property type="component" value="Unassembled WGS sequence"/>
</dbReference>
<dbReference type="EMBL" id="JBHLTC010000014">
    <property type="protein sequence ID" value="MFC0624731.1"/>
    <property type="molecule type" value="Genomic_DNA"/>
</dbReference>
<comment type="caution">
    <text evidence="2">The sequence shown here is derived from an EMBL/GenBank/DDBJ whole genome shotgun (WGS) entry which is preliminary data.</text>
</comment>
<accession>A0ABV6QJC0</accession>
<feature type="coiled-coil region" evidence="1">
    <location>
        <begin position="3"/>
        <end position="30"/>
    </location>
</feature>
<keyword evidence="1" id="KW-0175">Coiled coil</keyword>
<name>A0ABV6QJC0_9ACTN</name>
<evidence type="ECO:0000313" key="3">
    <source>
        <dbReference type="Proteomes" id="UP001589890"/>
    </source>
</evidence>
<protein>
    <recommendedName>
        <fullName evidence="4">DUF3040 domain-containing protein</fullName>
    </recommendedName>
</protein>
<gene>
    <name evidence="2" type="ORF">ACFFGN_11705</name>
</gene>
<evidence type="ECO:0000313" key="2">
    <source>
        <dbReference type="EMBL" id="MFC0624731.1"/>
    </source>
</evidence>
<evidence type="ECO:0008006" key="4">
    <source>
        <dbReference type="Google" id="ProtNLM"/>
    </source>
</evidence>